<accession>A0A5E4GI04</accession>
<protein>
    <submittedName>
        <fullName evidence="2">PREDICTED: LOC109948402 isoform</fullName>
    </submittedName>
</protein>
<dbReference type="InParanoid" id="A0A5E4GI04"/>
<evidence type="ECO:0000256" key="1">
    <source>
        <dbReference type="SAM" id="MobiDB-lite"/>
    </source>
</evidence>
<evidence type="ECO:0000313" key="2">
    <source>
        <dbReference type="EMBL" id="VVA39346.1"/>
    </source>
</evidence>
<name>A0A5E4GI04_PRUDU</name>
<dbReference type="EMBL" id="CABIKO010000774">
    <property type="protein sequence ID" value="VVA39346.1"/>
    <property type="molecule type" value="Genomic_DNA"/>
</dbReference>
<organism evidence="2 3">
    <name type="scientific">Prunus dulcis</name>
    <name type="common">Almond</name>
    <name type="synonym">Amygdalus dulcis</name>
    <dbReference type="NCBI Taxonomy" id="3755"/>
    <lineage>
        <taxon>Eukaryota</taxon>
        <taxon>Viridiplantae</taxon>
        <taxon>Streptophyta</taxon>
        <taxon>Embryophyta</taxon>
        <taxon>Tracheophyta</taxon>
        <taxon>Spermatophyta</taxon>
        <taxon>Magnoliopsida</taxon>
        <taxon>eudicotyledons</taxon>
        <taxon>Gunneridae</taxon>
        <taxon>Pentapetalae</taxon>
        <taxon>rosids</taxon>
        <taxon>fabids</taxon>
        <taxon>Rosales</taxon>
        <taxon>Rosaceae</taxon>
        <taxon>Amygdaloideae</taxon>
        <taxon>Amygdaleae</taxon>
        <taxon>Prunus</taxon>
    </lineage>
</organism>
<sequence>MALLRPPKENTPPHHDLVELPPPMVESSLYSILSNYEDREYFNSLAALHFVVHEENAHIPRILQWRSSTSARFHELMSQVFENREVDVQLLRPSVSDKHADNSEEIVELFGDDAKEKTNTFVEQKDDEFDETATLSSSSKDKVSSTELPTLKGDFQRTKNELAK</sequence>
<feature type="compositionally biased region" description="Basic and acidic residues" evidence="1">
    <location>
        <begin position="154"/>
        <end position="164"/>
    </location>
</feature>
<dbReference type="Gramene" id="VVA39346">
    <property type="protein sequence ID" value="VVA39346"/>
    <property type="gene ID" value="Prudul26B000453"/>
</dbReference>
<reference evidence="3" key="1">
    <citation type="journal article" date="2020" name="Plant J.">
        <title>Transposons played a major role in the diversification between the closely related almond and peach genomes: results from the almond genome sequence.</title>
        <authorList>
            <person name="Alioto T."/>
            <person name="Alexiou K.G."/>
            <person name="Bardil A."/>
            <person name="Barteri F."/>
            <person name="Castanera R."/>
            <person name="Cruz F."/>
            <person name="Dhingra A."/>
            <person name="Duval H."/>
            <person name="Fernandez I Marti A."/>
            <person name="Frias L."/>
            <person name="Galan B."/>
            <person name="Garcia J.L."/>
            <person name="Howad W."/>
            <person name="Gomez-Garrido J."/>
            <person name="Gut M."/>
            <person name="Julca I."/>
            <person name="Morata J."/>
            <person name="Puigdomenech P."/>
            <person name="Ribeca P."/>
            <person name="Rubio Cabetas M.J."/>
            <person name="Vlasova A."/>
            <person name="Wirthensohn M."/>
            <person name="Garcia-Mas J."/>
            <person name="Gabaldon T."/>
            <person name="Casacuberta J.M."/>
            <person name="Arus P."/>
        </authorList>
    </citation>
    <scope>NUCLEOTIDE SEQUENCE [LARGE SCALE GENOMIC DNA]</scope>
    <source>
        <strain evidence="3">cv. Texas</strain>
    </source>
</reference>
<evidence type="ECO:0000313" key="3">
    <source>
        <dbReference type="Proteomes" id="UP000327085"/>
    </source>
</evidence>
<feature type="non-terminal residue" evidence="2">
    <location>
        <position position="164"/>
    </location>
</feature>
<gene>
    <name evidence="2" type="ORF">ALMOND_2B000453</name>
</gene>
<proteinExistence type="predicted"/>
<dbReference type="Proteomes" id="UP000327085">
    <property type="component" value="Unassembled WGS sequence"/>
</dbReference>
<dbReference type="AlphaFoldDB" id="A0A5E4GI04"/>
<feature type="region of interest" description="Disordered" evidence="1">
    <location>
        <begin position="121"/>
        <end position="164"/>
    </location>
</feature>